<evidence type="ECO:0000256" key="2">
    <source>
        <dbReference type="ARBA" id="ARBA00022692"/>
    </source>
</evidence>
<evidence type="ECO:0000256" key="3">
    <source>
        <dbReference type="ARBA" id="ARBA00022989"/>
    </source>
</evidence>
<protein>
    <submittedName>
        <fullName evidence="11">Zinc-activated ligand-gated ion channel</fullName>
    </submittedName>
</protein>
<evidence type="ECO:0000256" key="1">
    <source>
        <dbReference type="ARBA" id="ARBA00004141"/>
    </source>
</evidence>
<dbReference type="GeneID" id="101350708"/>
<dbReference type="Gene3D" id="2.70.170.10">
    <property type="entry name" value="Neurotransmitter-gated ion-channel ligand-binding domain"/>
    <property type="match status" value="1"/>
</dbReference>
<feature type="transmembrane region" description="Helical" evidence="6">
    <location>
        <begin position="319"/>
        <end position="341"/>
    </location>
</feature>
<evidence type="ECO:0000259" key="8">
    <source>
        <dbReference type="Pfam" id="PF02931"/>
    </source>
</evidence>
<evidence type="ECO:0000313" key="11">
    <source>
        <dbReference type="RefSeq" id="XP_004374443.1"/>
    </source>
</evidence>
<feature type="chain" id="PRO_5015927381" evidence="7">
    <location>
        <begin position="18"/>
        <end position="450"/>
    </location>
</feature>
<dbReference type="InterPro" id="IPR006201">
    <property type="entry name" value="Neur_channel"/>
</dbReference>
<feature type="region of interest" description="Disordered" evidence="5">
    <location>
        <begin position="348"/>
        <end position="383"/>
    </location>
</feature>
<evidence type="ECO:0000313" key="10">
    <source>
        <dbReference type="Proteomes" id="UP000248480"/>
    </source>
</evidence>
<dbReference type="RefSeq" id="XP_004374443.1">
    <property type="nucleotide sequence ID" value="XM_004374386.2"/>
</dbReference>
<feature type="transmembrane region" description="Helical" evidence="6">
    <location>
        <begin position="259"/>
        <end position="278"/>
    </location>
</feature>
<dbReference type="AlphaFoldDB" id="A0A2Y9DHV8"/>
<keyword evidence="3 6" id="KW-1133">Transmembrane helix</keyword>
<dbReference type="Proteomes" id="UP000248480">
    <property type="component" value="Unplaced"/>
</dbReference>
<keyword evidence="7" id="KW-0732">Signal</keyword>
<dbReference type="Pfam" id="PF02932">
    <property type="entry name" value="Neur_chan_memb"/>
    <property type="match status" value="1"/>
</dbReference>
<feature type="domain" description="Neurotransmitter-gated ion-channel ligand-binding" evidence="8">
    <location>
        <begin position="76"/>
        <end position="223"/>
    </location>
</feature>
<dbReference type="OrthoDB" id="5920062at2759"/>
<evidence type="ECO:0000256" key="6">
    <source>
        <dbReference type="SAM" id="Phobius"/>
    </source>
</evidence>
<dbReference type="InterPro" id="IPR036734">
    <property type="entry name" value="Neur_chan_lig-bd_sf"/>
</dbReference>
<evidence type="ECO:0000259" key="9">
    <source>
        <dbReference type="Pfam" id="PF02932"/>
    </source>
</evidence>
<accession>A0A2Y9DHV8</accession>
<dbReference type="InterPro" id="IPR038050">
    <property type="entry name" value="Neuro_actylchol_rec"/>
</dbReference>
<keyword evidence="2 6" id="KW-0812">Transmembrane</keyword>
<gene>
    <name evidence="11" type="primary">ZACN</name>
</gene>
<dbReference type="CTD" id="353174"/>
<reference evidence="11" key="1">
    <citation type="submission" date="2025-08" db="UniProtKB">
        <authorList>
            <consortium name="RefSeq"/>
        </authorList>
    </citation>
    <scope>IDENTIFICATION</scope>
</reference>
<proteinExistence type="predicted"/>
<feature type="region of interest" description="Disordered" evidence="5">
    <location>
        <begin position="424"/>
        <end position="450"/>
    </location>
</feature>
<feature type="transmembrane region" description="Helical" evidence="6">
    <location>
        <begin position="290"/>
        <end position="307"/>
    </location>
</feature>
<evidence type="ECO:0000256" key="7">
    <source>
        <dbReference type="SAM" id="SignalP"/>
    </source>
</evidence>
<sequence>MALGLLLHLAFLGLSIAQPLVQGYSLHAPTASGWRGEGQSLGFGFPGYPGEHYHLPAWPPLFGPDSPEKTQKSFQIPSNGSAPLLVVVQVFVSNVFNVDILRYTLSSMLLLRLSWLDARLAWNVSADPQRAVTLPWDSLWTPGLIIQESLWVDWRDDSPRARVDPDGNVELYLALTTETNCDFELLRFPWDESNCTLSFYAMSNTVTELEFQAHAVNEIFSVKREYVVQDLKTQVSPRQLVPNFQVMLRLQNTSLKTTIALLVPGEALLLADLCGGLLPLQAAERLGYKVTLLLGYLVFHSSLVQALPSSSSCNPLLIYYFTVLLLMLFLSTTETALLAGLQARSSQGAKVSPSPTIRGEPQDDRNPGPGPPGAPGGGKRPGRGWAEAADRIFFWVYVAGVVCSQVIFAGVWMWVVCKSDPAPGMDMPHGGQPKPYWGSEHGHPSARLQT</sequence>
<dbReference type="PROSITE" id="PS00236">
    <property type="entry name" value="NEUROTR_ION_CHANNEL"/>
    <property type="match status" value="1"/>
</dbReference>
<comment type="subcellular location">
    <subcellularLocation>
        <location evidence="1">Membrane</location>
        <topology evidence="1">Multi-pass membrane protein</topology>
    </subcellularLocation>
</comment>
<dbReference type="SUPFAM" id="SSF63712">
    <property type="entry name" value="Nicotinic receptor ligand binding domain-like"/>
    <property type="match status" value="1"/>
</dbReference>
<keyword evidence="4 6" id="KW-0472">Membrane</keyword>
<dbReference type="InterPro" id="IPR006029">
    <property type="entry name" value="Neurotrans-gated_channel_TM"/>
</dbReference>
<organism evidence="10 11">
    <name type="scientific">Trichechus manatus latirostris</name>
    <name type="common">Florida manatee</name>
    <dbReference type="NCBI Taxonomy" id="127582"/>
    <lineage>
        <taxon>Eukaryota</taxon>
        <taxon>Metazoa</taxon>
        <taxon>Chordata</taxon>
        <taxon>Craniata</taxon>
        <taxon>Vertebrata</taxon>
        <taxon>Euteleostomi</taxon>
        <taxon>Mammalia</taxon>
        <taxon>Eutheria</taxon>
        <taxon>Afrotheria</taxon>
        <taxon>Sirenia</taxon>
        <taxon>Trichechidae</taxon>
        <taxon>Trichechus</taxon>
    </lineage>
</organism>
<dbReference type="PANTHER" id="PTHR18945">
    <property type="entry name" value="NEUROTRANSMITTER GATED ION CHANNEL"/>
    <property type="match status" value="1"/>
</dbReference>
<dbReference type="InterPro" id="IPR006202">
    <property type="entry name" value="Neur_chan_lig-bd"/>
</dbReference>
<name>A0A2Y9DHV8_TRIMA</name>
<feature type="signal peptide" evidence="7">
    <location>
        <begin position="1"/>
        <end position="17"/>
    </location>
</feature>
<feature type="domain" description="Neurotransmitter-gated ion-channel transmembrane" evidence="9">
    <location>
        <begin position="278"/>
        <end position="352"/>
    </location>
</feature>
<dbReference type="KEGG" id="tmu:101350708"/>
<evidence type="ECO:0000256" key="5">
    <source>
        <dbReference type="SAM" id="MobiDB-lite"/>
    </source>
</evidence>
<dbReference type="Gene3D" id="1.20.58.390">
    <property type="entry name" value="Neurotransmitter-gated ion-channel transmembrane domain"/>
    <property type="match status" value="1"/>
</dbReference>
<dbReference type="GO" id="GO:0005230">
    <property type="term" value="F:extracellular ligand-gated monoatomic ion channel activity"/>
    <property type="evidence" value="ECO:0007669"/>
    <property type="project" value="InterPro"/>
</dbReference>
<keyword evidence="10" id="KW-1185">Reference proteome</keyword>
<dbReference type="InParanoid" id="A0A2Y9DHV8"/>
<dbReference type="GO" id="GO:0004888">
    <property type="term" value="F:transmembrane signaling receptor activity"/>
    <property type="evidence" value="ECO:0007669"/>
    <property type="project" value="InterPro"/>
</dbReference>
<dbReference type="STRING" id="127582.A0A2Y9DHV8"/>
<dbReference type="Pfam" id="PF02931">
    <property type="entry name" value="Neur_chan_LBD"/>
    <property type="match status" value="1"/>
</dbReference>
<dbReference type="FunCoup" id="A0A2Y9DHV8">
    <property type="interactions" value="112"/>
</dbReference>
<dbReference type="InterPro" id="IPR018000">
    <property type="entry name" value="Neurotransmitter_ion_chnl_CS"/>
</dbReference>
<dbReference type="SUPFAM" id="SSF90112">
    <property type="entry name" value="Neurotransmitter-gated ion-channel transmembrane pore"/>
    <property type="match status" value="1"/>
</dbReference>
<evidence type="ECO:0000256" key="4">
    <source>
        <dbReference type="ARBA" id="ARBA00023136"/>
    </source>
</evidence>
<feature type="transmembrane region" description="Helical" evidence="6">
    <location>
        <begin position="392"/>
        <end position="415"/>
    </location>
</feature>
<dbReference type="GO" id="GO:0016020">
    <property type="term" value="C:membrane"/>
    <property type="evidence" value="ECO:0007669"/>
    <property type="project" value="UniProtKB-SubCell"/>
</dbReference>
<dbReference type="FunFam" id="2.70.170.10:FF:000037">
    <property type="entry name" value="zinc-activated ligand-gated ion channel"/>
    <property type="match status" value="1"/>
</dbReference>
<dbReference type="InterPro" id="IPR036719">
    <property type="entry name" value="Neuro-gated_channel_TM_sf"/>
</dbReference>